<reference evidence="10 11" key="1">
    <citation type="submission" date="2017-09" db="EMBL/GenBank/DDBJ databases">
        <title>Depth-based differentiation of microbial function through sediment-hosted aquifers and enrichment of novel symbionts in the deep terrestrial subsurface.</title>
        <authorList>
            <person name="Probst A.J."/>
            <person name="Ladd B."/>
            <person name="Jarett J.K."/>
            <person name="Geller-Mcgrath D.E."/>
            <person name="Sieber C.M."/>
            <person name="Emerson J.B."/>
            <person name="Anantharaman K."/>
            <person name="Thomas B.C."/>
            <person name="Malmstrom R."/>
            <person name="Stieglmeier M."/>
            <person name="Klingl A."/>
            <person name="Woyke T."/>
            <person name="Ryan C.M."/>
            <person name="Banfield J.F."/>
        </authorList>
    </citation>
    <scope>NUCLEOTIDE SEQUENCE [LARGE SCALE GENOMIC DNA]</scope>
    <source>
        <strain evidence="10">CG17_big_fil_post_rev_8_21_14_2_50_48_46</strain>
    </source>
</reference>
<keyword evidence="2" id="KW-1003">Cell membrane</keyword>
<dbReference type="InterPro" id="IPR025857">
    <property type="entry name" value="MacB_PCD"/>
</dbReference>
<evidence type="ECO:0000256" key="1">
    <source>
        <dbReference type="ARBA" id="ARBA00004651"/>
    </source>
</evidence>
<dbReference type="Pfam" id="PF12704">
    <property type="entry name" value="MacB_PCD"/>
    <property type="match status" value="1"/>
</dbReference>
<comment type="similarity">
    <text evidence="6">Belongs to the ABC-4 integral membrane protein family.</text>
</comment>
<sequence>MNFWLESLWYALKSLYQHRLRTFLTMLGVIFGVGAVIAMLSIGKGAEQEMIEQIAAFGINNIRVYARELNESQKKQAERTPSLGLSYEDALYLARTLPHIEAVAPQNLLDKPITYRDLNPETQVVGTTPEYLGINGLHLSEGRFISSDDLLYYRKVCILSSELSRQLFLTENPIGRWISIGGQRFEVVGVLNARQATKQRVQIRSRPLEKDVYIPITTSLKKFTLTPAENTPHNQIEYNVVDEMSLQVSGPEYLSSTRQALKQIFKRRHFGIPDLEIVVPTELLEQSQATQRLFNLVMACIAGLSLLVGGIGIMNIMLASVTERTRQIGIRRAVGATPGDILIFFLLESLLISLIGGLMGIGVGVGISQIVTVAAGWKTIVSVESILLSFGVSSLVGIFFGLYPAWRASKMDPIQALRHD</sequence>
<evidence type="ECO:0000256" key="4">
    <source>
        <dbReference type="ARBA" id="ARBA00022989"/>
    </source>
</evidence>
<name>A0A2M7FZC0_9BACT</name>
<evidence type="ECO:0000256" key="6">
    <source>
        <dbReference type="ARBA" id="ARBA00038076"/>
    </source>
</evidence>
<feature type="domain" description="MacB-like periplasmic core" evidence="9">
    <location>
        <begin position="22"/>
        <end position="250"/>
    </location>
</feature>
<evidence type="ECO:0000259" key="9">
    <source>
        <dbReference type="Pfam" id="PF12704"/>
    </source>
</evidence>
<keyword evidence="5 7" id="KW-0472">Membrane</keyword>
<dbReference type="InterPro" id="IPR050250">
    <property type="entry name" value="Macrolide_Exporter_MacB"/>
</dbReference>
<dbReference type="InterPro" id="IPR003838">
    <property type="entry name" value="ABC3_permease_C"/>
</dbReference>
<protein>
    <recommendedName>
        <fullName evidence="12">ABC transporter permease</fullName>
    </recommendedName>
</protein>
<organism evidence="10 11">
    <name type="scientific">bacterium (Candidatus Blackallbacteria) CG17_big_fil_post_rev_8_21_14_2_50_48_46</name>
    <dbReference type="NCBI Taxonomy" id="2014261"/>
    <lineage>
        <taxon>Bacteria</taxon>
        <taxon>Candidatus Blackallbacteria</taxon>
    </lineage>
</organism>
<comment type="subcellular location">
    <subcellularLocation>
        <location evidence="1">Cell membrane</location>
        <topology evidence="1">Multi-pass membrane protein</topology>
    </subcellularLocation>
</comment>
<feature type="transmembrane region" description="Helical" evidence="7">
    <location>
        <begin position="386"/>
        <end position="406"/>
    </location>
</feature>
<evidence type="ECO:0000259" key="8">
    <source>
        <dbReference type="Pfam" id="PF02687"/>
    </source>
</evidence>
<dbReference type="GO" id="GO:0022857">
    <property type="term" value="F:transmembrane transporter activity"/>
    <property type="evidence" value="ECO:0007669"/>
    <property type="project" value="TreeGrafter"/>
</dbReference>
<evidence type="ECO:0000313" key="10">
    <source>
        <dbReference type="EMBL" id="PIW14720.1"/>
    </source>
</evidence>
<evidence type="ECO:0000256" key="7">
    <source>
        <dbReference type="SAM" id="Phobius"/>
    </source>
</evidence>
<gene>
    <name evidence="10" type="ORF">COW36_20145</name>
</gene>
<feature type="transmembrane region" description="Helical" evidence="7">
    <location>
        <begin position="20"/>
        <end position="42"/>
    </location>
</feature>
<dbReference type="Proteomes" id="UP000231019">
    <property type="component" value="Unassembled WGS sequence"/>
</dbReference>
<feature type="transmembrane region" description="Helical" evidence="7">
    <location>
        <begin position="293"/>
        <end position="321"/>
    </location>
</feature>
<comment type="caution">
    <text evidence="10">The sequence shown here is derived from an EMBL/GenBank/DDBJ whole genome shotgun (WGS) entry which is preliminary data.</text>
</comment>
<feature type="domain" description="ABC3 transporter permease C-terminal" evidence="8">
    <location>
        <begin position="300"/>
        <end position="413"/>
    </location>
</feature>
<dbReference type="Pfam" id="PF02687">
    <property type="entry name" value="FtsX"/>
    <property type="match status" value="1"/>
</dbReference>
<evidence type="ECO:0008006" key="12">
    <source>
        <dbReference type="Google" id="ProtNLM"/>
    </source>
</evidence>
<dbReference type="EMBL" id="PFFQ01000056">
    <property type="protein sequence ID" value="PIW14720.1"/>
    <property type="molecule type" value="Genomic_DNA"/>
</dbReference>
<keyword evidence="3 7" id="KW-0812">Transmembrane</keyword>
<dbReference type="GO" id="GO:0005886">
    <property type="term" value="C:plasma membrane"/>
    <property type="evidence" value="ECO:0007669"/>
    <property type="project" value="UniProtKB-SubCell"/>
</dbReference>
<keyword evidence="4 7" id="KW-1133">Transmembrane helix</keyword>
<dbReference type="PANTHER" id="PTHR30572">
    <property type="entry name" value="MEMBRANE COMPONENT OF TRANSPORTER-RELATED"/>
    <property type="match status" value="1"/>
</dbReference>
<evidence type="ECO:0000256" key="3">
    <source>
        <dbReference type="ARBA" id="ARBA00022692"/>
    </source>
</evidence>
<accession>A0A2M7FZC0</accession>
<dbReference type="PANTHER" id="PTHR30572:SF4">
    <property type="entry name" value="ABC TRANSPORTER PERMEASE YTRF"/>
    <property type="match status" value="1"/>
</dbReference>
<feature type="transmembrane region" description="Helical" evidence="7">
    <location>
        <begin position="341"/>
        <end position="374"/>
    </location>
</feature>
<proteinExistence type="inferred from homology"/>
<evidence type="ECO:0000256" key="2">
    <source>
        <dbReference type="ARBA" id="ARBA00022475"/>
    </source>
</evidence>
<evidence type="ECO:0000313" key="11">
    <source>
        <dbReference type="Proteomes" id="UP000231019"/>
    </source>
</evidence>
<dbReference type="AlphaFoldDB" id="A0A2M7FZC0"/>
<evidence type="ECO:0000256" key="5">
    <source>
        <dbReference type="ARBA" id="ARBA00023136"/>
    </source>
</evidence>